<sequence length="250" mass="28146">MNNEKALMLTTKECLIAFFNKLYGNNTPGALRDCIELSRRLPCSNCLPRFIGPLYFPVSSTQTHLLPFPAAPSPSEAAPKPPVKTQKLTKKMRATTELELCLFRDHVYELERNNDSHGFTPLAVYFNDPTITSILNHFIQITSLEILSDTIPWWKYHSQHGLSLLALISGLQRDFAAQFEAVRLDRNKKSRLHAKSKCTAALDQAEDDDIKSKGDISEVEDDVVEPPPIPPTLLRIRNGHGGKQWKGLKI</sequence>
<dbReference type="Proteomes" id="UP001215280">
    <property type="component" value="Unassembled WGS sequence"/>
</dbReference>
<reference evidence="2" key="1">
    <citation type="submission" date="2023-03" db="EMBL/GenBank/DDBJ databases">
        <title>Massive genome expansion in bonnet fungi (Mycena s.s.) driven by repeated elements and novel gene families across ecological guilds.</title>
        <authorList>
            <consortium name="Lawrence Berkeley National Laboratory"/>
            <person name="Harder C.B."/>
            <person name="Miyauchi S."/>
            <person name="Viragh M."/>
            <person name="Kuo A."/>
            <person name="Thoen E."/>
            <person name="Andreopoulos B."/>
            <person name="Lu D."/>
            <person name="Skrede I."/>
            <person name="Drula E."/>
            <person name="Henrissat B."/>
            <person name="Morin E."/>
            <person name="Kohler A."/>
            <person name="Barry K."/>
            <person name="LaButti K."/>
            <person name="Morin E."/>
            <person name="Salamov A."/>
            <person name="Lipzen A."/>
            <person name="Mereny Z."/>
            <person name="Hegedus B."/>
            <person name="Baldrian P."/>
            <person name="Stursova M."/>
            <person name="Weitz H."/>
            <person name="Taylor A."/>
            <person name="Grigoriev I.V."/>
            <person name="Nagy L.G."/>
            <person name="Martin F."/>
            <person name="Kauserud H."/>
        </authorList>
    </citation>
    <scope>NUCLEOTIDE SEQUENCE</scope>
    <source>
        <strain evidence="2">CBHHK188m</strain>
    </source>
</reference>
<organism evidence="2 3">
    <name type="scientific">Mycena maculata</name>
    <dbReference type="NCBI Taxonomy" id="230809"/>
    <lineage>
        <taxon>Eukaryota</taxon>
        <taxon>Fungi</taxon>
        <taxon>Dikarya</taxon>
        <taxon>Basidiomycota</taxon>
        <taxon>Agaricomycotina</taxon>
        <taxon>Agaricomycetes</taxon>
        <taxon>Agaricomycetidae</taxon>
        <taxon>Agaricales</taxon>
        <taxon>Marasmiineae</taxon>
        <taxon>Mycenaceae</taxon>
        <taxon>Mycena</taxon>
    </lineage>
</organism>
<feature type="region of interest" description="Disordered" evidence="1">
    <location>
        <begin position="70"/>
        <end position="89"/>
    </location>
</feature>
<evidence type="ECO:0000313" key="2">
    <source>
        <dbReference type="EMBL" id="KAJ7774509.1"/>
    </source>
</evidence>
<proteinExistence type="predicted"/>
<dbReference type="EMBL" id="JARJLG010000015">
    <property type="protein sequence ID" value="KAJ7774509.1"/>
    <property type="molecule type" value="Genomic_DNA"/>
</dbReference>
<dbReference type="AlphaFoldDB" id="A0AAD7JYJ9"/>
<evidence type="ECO:0000313" key="3">
    <source>
        <dbReference type="Proteomes" id="UP001215280"/>
    </source>
</evidence>
<keyword evidence="3" id="KW-1185">Reference proteome</keyword>
<protein>
    <submittedName>
        <fullName evidence="2">Uncharacterized protein</fullName>
    </submittedName>
</protein>
<evidence type="ECO:0000256" key="1">
    <source>
        <dbReference type="SAM" id="MobiDB-lite"/>
    </source>
</evidence>
<gene>
    <name evidence="2" type="ORF">DFH07DRAFT_952212</name>
</gene>
<comment type="caution">
    <text evidence="2">The sequence shown here is derived from an EMBL/GenBank/DDBJ whole genome shotgun (WGS) entry which is preliminary data.</text>
</comment>
<name>A0AAD7JYJ9_9AGAR</name>
<feature type="region of interest" description="Disordered" evidence="1">
    <location>
        <begin position="204"/>
        <end position="250"/>
    </location>
</feature>
<accession>A0AAD7JYJ9</accession>